<evidence type="ECO:0000256" key="1">
    <source>
        <dbReference type="SAM" id="MobiDB-lite"/>
    </source>
</evidence>
<organism evidence="2 3">
    <name type="scientific">Massarina eburnea CBS 473.64</name>
    <dbReference type="NCBI Taxonomy" id="1395130"/>
    <lineage>
        <taxon>Eukaryota</taxon>
        <taxon>Fungi</taxon>
        <taxon>Dikarya</taxon>
        <taxon>Ascomycota</taxon>
        <taxon>Pezizomycotina</taxon>
        <taxon>Dothideomycetes</taxon>
        <taxon>Pleosporomycetidae</taxon>
        <taxon>Pleosporales</taxon>
        <taxon>Massarineae</taxon>
        <taxon>Massarinaceae</taxon>
        <taxon>Massarina</taxon>
    </lineage>
</organism>
<dbReference type="EMBL" id="MU006809">
    <property type="protein sequence ID" value="KAF2635208.1"/>
    <property type="molecule type" value="Genomic_DNA"/>
</dbReference>
<feature type="region of interest" description="Disordered" evidence="1">
    <location>
        <begin position="1"/>
        <end position="42"/>
    </location>
</feature>
<gene>
    <name evidence="2" type="ORF">P280DRAFT_473948</name>
</gene>
<keyword evidence="3" id="KW-1185">Reference proteome</keyword>
<evidence type="ECO:0000313" key="2">
    <source>
        <dbReference type="EMBL" id="KAF2635208.1"/>
    </source>
</evidence>
<dbReference type="AlphaFoldDB" id="A0A6A6RM86"/>
<protein>
    <submittedName>
        <fullName evidence="2">Uncharacterized protein</fullName>
    </submittedName>
</protein>
<sequence length="67" mass="7735">MGNPQAPTASDLPRTLKDLDPKLCSSMPRPISMDRKEKNVPLPKTMKRLQRSQSHQRSIYVYIKEII</sequence>
<accession>A0A6A6RM86</accession>
<reference evidence="2" key="1">
    <citation type="journal article" date="2020" name="Stud. Mycol.">
        <title>101 Dothideomycetes genomes: a test case for predicting lifestyles and emergence of pathogens.</title>
        <authorList>
            <person name="Haridas S."/>
            <person name="Albert R."/>
            <person name="Binder M."/>
            <person name="Bloem J."/>
            <person name="Labutti K."/>
            <person name="Salamov A."/>
            <person name="Andreopoulos B."/>
            <person name="Baker S."/>
            <person name="Barry K."/>
            <person name="Bills G."/>
            <person name="Bluhm B."/>
            <person name="Cannon C."/>
            <person name="Castanera R."/>
            <person name="Culley D."/>
            <person name="Daum C."/>
            <person name="Ezra D."/>
            <person name="Gonzalez J."/>
            <person name="Henrissat B."/>
            <person name="Kuo A."/>
            <person name="Liang C."/>
            <person name="Lipzen A."/>
            <person name="Lutzoni F."/>
            <person name="Magnuson J."/>
            <person name="Mondo S."/>
            <person name="Nolan M."/>
            <person name="Ohm R."/>
            <person name="Pangilinan J."/>
            <person name="Park H.-J."/>
            <person name="Ramirez L."/>
            <person name="Alfaro M."/>
            <person name="Sun H."/>
            <person name="Tritt A."/>
            <person name="Yoshinaga Y."/>
            <person name="Zwiers L.-H."/>
            <person name="Turgeon B."/>
            <person name="Goodwin S."/>
            <person name="Spatafora J."/>
            <person name="Crous P."/>
            <person name="Grigoriev I."/>
        </authorList>
    </citation>
    <scope>NUCLEOTIDE SEQUENCE</scope>
    <source>
        <strain evidence="2">CBS 473.64</strain>
    </source>
</reference>
<evidence type="ECO:0000313" key="3">
    <source>
        <dbReference type="Proteomes" id="UP000799753"/>
    </source>
</evidence>
<name>A0A6A6RM86_9PLEO</name>
<proteinExistence type="predicted"/>
<dbReference type="Proteomes" id="UP000799753">
    <property type="component" value="Unassembled WGS sequence"/>
</dbReference>